<evidence type="ECO:0000313" key="1">
    <source>
        <dbReference type="EMBL" id="MBD3870680.1"/>
    </source>
</evidence>
<evidence type="ECO:0008006" key="3">
    <source>
        <dbReference type="Google" id="ProtNLM"/>
    </source>
</evidence>
<evidence type="ECO:0000313" key="2">
    <source>
        <dbReference type="Proteomes" id="UP000598633"/>
    </source>
</evidence>
<gene>
    <name evidence="1" type="ORF">IFJ97_04900</name>
</gene>
<dbReference type="EMBL" id="JACXWA010000080">
    <property type="protein sequence ID" value="MBD3870680.1"/>
    <property type="molecule type" value="Genomic_DNA"/>
</dbReference>
<sequence length="159" mass="17985">MRVEKPNRVSRSFTQHLSSPPAAVFELLCPVREAEWVNDWRPKLVLSDSGHAEPGCIFITPGIPEDALWLMTEYDPEVFRLQITKMIPGVVVGQISISLAAAGDDGCTAEITYAYTSISDHGDRALEEFTDDHFKAFMEIWEKELNHFLRTGTKFEILE</sequence>
<protein>
    <recommendedName>
        <fullName evidence="3">Polyketide cyclase / dehydrase and lipid transport</fullName>
    </recommendedName>
</protein>
<organism evidence="1 2">
    <name type="scientific">Candidatus Sulfomarinibacter kjeldsenii</name>
    <dbReference type="NCBI Taxonomy" id="2885994"/>
    <lineage>
        <taxon>Bacteria</taxon>
        <taxon>Pseudomonadati</taxon>
        <taxon>Acidobacteriota</taxon>
        <taxon>Thermoanaerobaculia</taxon>
        <taxon>Thermoanaerobaculales</taxon>
        <taxon>Candidatus Sulfomarinibacteraceae</taxon>
        <taxon>Candidatus Sulfomarinibacter</taxon>
    </lineage>
</organism>
<name>A0A8J7C3E8_9BACT</name>
<dbReference type="Proteomes" id="UP000598633">
    <property type="component" value="Unassembled WGS sequence"/>
</dbReference>
<proteinExistence type="predicted"/>
<accession>A0A8J7C3E8</accession>
<reference evidence="1 2" key="1">
    <citation type="submission" date="2020-08" db="EMBL/GenBank/DDBJ databases">
        <title>Acidobacteriota in marine sediments use diverse sulfur dissimilation pathways.</title>
        <authorList>
            <person name="Wasmund K."/>
        </authorList>
    </citation>
    <scope>NUCLEOTIDE SEQUENCE [LARGE SCALE GENOMIC DNA]</scope>
    <source>
        <strain evidence="1">MAG AM3-A</strain>
    </source>
</reference>
<comment type="caution">
    <text evidence="1">The sequence shown here is derived from an EMBL/GenBank/DDBJ whole genome shotgun (WGS) entry which is preliminary data.</text>
</comment>
<dbReference type="AlphaFoldDB" id="A0A8J7C3E8"/>
<dbReference type="SUPFAM" id="SSF55961">
    <property type="entry name" value="Bet v1-like"/>
    <property type="match status" value="1"/>
</dbReference>